<evidence type="ECO:0000256" key="4">
    <source>
        <dbReference type="ARBA" id="ARBA00022764"/>
    </source>
</evidence>
<dbReference type="InterPro" id="IPR005073">
    <property type="entry name" value="Peptidase_M74"/>
</dbReference>
<dbReference type="GO" id="GO:0004252">
    <property type="term" value="F:serine-type endopeptidase activity"/>
    <property type="evidence" value="ECO:0007669"/>
    <property type="project" value="InterPro"/>
</dbReference>
<dbReference type="InterPro" id="IPR009045">
    <property type="entry name" value="Zn_M74/Hedgehog-like"/>
</dbReference>
<proteinExistence type="predicted"/>
<evidence type="ECO:0000256" key="5">
    <source>
        <dbReference type="ARBA" id="ARBA00022801"/>
    </source>
</evidence>
<protein>
    <recommendedName>
        <fullName evidence="11">HEAT repeat domain-containing protein</fullName>
    </recommendedName>
</protein>
<evidence type="ECO:0000256" key="6">
    <source>
        <dbReference type="ARBA" id="ARBA00022833"/>
    </source>
</evidence>
<sequence>MTCAPHIFSRSSWSPGRRLRAAGVSGALVCLTWIFSACQSAPPPRPPAPEPVVVVEPAPRPPEPPPYIPPPQPGPELWVLPEVGASDPYFPYLPDEDASPTRSVGDVVTGHLINARPLPLPHPHLAVLPVQRTRGLMYTTDPMIALIENAATHVAAQHPGSVVFLGNFGRKGGGDIPYSVSHNNGRDADLAFFMLDDAGNPALLDDLLSLDDQGQVLLAIDETQPPQMLHFDVARNWTLVEGLLRSKAAELQYIFISNPLRAMLLAEGRRRGAPRELLQRAATLLVQPGGALPHDDHFHLRIHCTPLDLASGCVERGRRGPGFRPDLSARREAERRATDLLASPTPALRATAVERLALLGARSAAGKVLPLLDDPSPRVRAAVARALPDLGSHLPALRSRLNFETHPRVIAEIIHGLSRTADPDATLALAGLLKRPEAVDLGSAGQLPLAALAAEALARRDDPAPVPDLIEALDPADPITRRQIEHALRILTNHDLNAVAHALDTRPDDDSPAALWRAWYEEHRRLTRDQWLTRGFQIAGFQVEEISLRYVWELCQAVAEDPHLSYNAQRTLMRLSGNEPQSLGWPRHDANFYWRRWFERRWQRMGLPPMPPHLTTLGPNNPYASDDDS</sequence>
<keyword evidence="5" id="KW-0378">Hydrolase</keyword>
<comment type="caution">
    <text evidence="9">The sequence shown here is derived from an EMBL/GenBank/DDBJ whole genome shotgun (WGS) entry which is preliminary data.</text>
</comment>
<dbReference type="SUPFAM" id="SSF48371">
    <property type="entry name" value="ARM repeat"/>
    <property type="match status" value="1"/>
</dbReference>
<dbReference type="GO" id="GO:0006508">
    <property type="term" value="P:proteolysis"/>
    <property type="evidence" value="ECO:0007669"/>
    <property type="project" value="UniProtKB-KW"/>
</dbReference>
<keyword evidence="6" id="KW-0862">Zinc</keyword>
<dbReference type="SUPFAM" id="SSF55166">
    <property type="entry name" value="Hedgehog/DD-peptidase"/>
    <property type="match status" value="1"/>
</dbReference>
<dbReference type="OrthoDB" id="5513628at2"/>
<dbReference type="GO" id="GO:0046872">
    <property type="term" value="F:metal ion binding"/>
    <property type="evidence" value="ECO:0007669"/>
    <property type="project" value="UniProtKB-KW"/>
</dbReference>
<dbReference type="GO" id="GO:0030288">
    <property type="term" value="C:outer membrane-bounded periplasmic space"/>
    <property type="evidence" value="ECO:0007669"/>
    <property type="project" value="InterPro"/>
</dbReference>
<keyword evidence="2" id="KW-0479">Metal-binding</keyword>
<keyword evidence="4" id="KW-0574">Periplasm</keyword>
<evidence type="ECO:0000313" key="10">
    <source>
        <dbReference type="Proteomes" id="UP000321412"/>
    </source>
</evidence>
<evidence type="ECO:0000256" key="7">
    <source>
        <dbReference type="ARBA" id="ARBA00023049"/>
    </source>
</evidence>
<dbReference type="Proteomes" id="UP000321412">
    <property type="component" value="Unassembled WGS sequence"/>
</dbReference>
<dbReference type="GO" id="GO:0008237">
    <property type="term" value="F:metallopeptidase activity"/>
    <property type="evidence" value="ECO:0007669"/>
    <property type="project" value="UniProtKB-KW"/>
</dbReference>
<keyword evidence="3" id="KW-0732">Signal</keyword>
<evidence type="ECO:0008006" key="11">
    <source>
        <dbReference type="Google" id="ProtNLM"/>
    </source>
</evidence>
<organism evidence="9 10">
    <name type="scientific">Lujinxingia vulgaris</name>
    <dbReference type="NCBI Taxonomy" id="2600176"/>
    <lineage>
        <taxon>Bacteria</taxon>
        <taxon>Deltaproteobacteria</taxon>
        <taxon>Bradymonadales</taxon>
        <taxon>Lujinxingiaceae</taxon>
        <taxon>Lujinxingia</taxon>
    </lineage>
</organism>
<feature type="region of interest" description="Disordered" evidence="8">
    <location>
        <begin position="610"/>
        <end position="629"/>
    </location>
</feature>
<dbReference type="EMBL" id="VOSM01000001">
    <property type="protein sequence ID" value="TXD39190.1"/>
    <property type="molecule type" value="Genomic_DNA"/>
</dbReference>
<gene>
    <name evidence="9" type="ORF">FRC98_01965</name>
</gene>
<evidence type="ECO:0000256" key="8">
    <source>
        <dbReference type="SAM" id="MobiDB-lite"/>
    </source>
</evidence>
<reference evidence="9 10" key="1">
    <citation type="submission" date="2019-08" db="EMBL/GenBank/DDBJ databases">
        <title>Bradymonadales sp. TMQ4.</title>
        <authorList>
            <person name="Liang Q."/>
        </authorList>
    </citation>
    <scope>NUCLEOTIDE SEQUENCE [LARGE SCALE GENOMIC DNA]</scope>
    <source>
        <strain evidence="9 10">TMQ4</strain>
    </source>
</reference>
<accession>A0A5C6XJS8</accession>
<dbReference type="Gene3D" id="3.30.1380.10">
    <property type="match status" value="1"/>
</dbReference>
<dbReference type="InterPro" id="IPR016024">
    <property type="entry name" value="ARM-type_fold"/>
</dbReference>
<keyword evidence="1" id="KW-0645">Protease</keyword>
<evidence type="ECO:0000256" key="1">
    <source>
        <dbReference type="ARBA" id="ARBA00022670"/>
    </source>
</evidence>
<keyword evidence="7" id="KW-0482">Metalloprotease</keyword>
<dbReference type="Pfam" id="PF03411">
    <property type="entry name" value="Peptidase_M74"/>
    <property type="match status" value="1"/>
</dbReference>
<dbReference type="Pfam" id="PF13646">
    <property type="entry name" value="HEAT_2"/>
    <property type="match status" value="1"/>
</dbReference>
<evidence type="ECO:0000256" key="2">
    <source>
        <dbReference type="ARBA" id="ARBA00022723"/>
    </source>
</evidence>
<dbReference type="RefSeq" id="WP_146979622.1">
    <property type="nucleotide sequence ID" value="NZ_VOSM01000001.1"/>
</dbReference>
<evidence type="ECO:0000313" key="9">
    <source>
        <dbReference type="EMBL" id="TXD39190.1"/>
    </source>
</evidence>
<evidence type="ECO:0000256" key="3">
    <source>
        <dbReference type="ARBA" id="ARBA00022729"/>
    </source>
</evidence>
<name>A0A5C6XJS8_9DELT</name>
<dbReference type="AlphaFoldDB" id="A0A5C6XJS8"/>
<keyword evidence="10" id="KW-1185">Reference proteome</keyword>